<reference evidence="2 3" key="1">
    <citation type="submission" date="2020-03" db="EMBL/GenBank/DDBJ databases">
        <title>Genomic Encyclopedia of Archaeal and Bacterial Type Strains, Phase II (KMG-II): from individual species to whole genera.</title>
        <authorList>
            <person name="Goeker M."/>
        </authorList>
    </citation>
    <scope>NUCLEOTIDE SEQUENCE [LARGE SCALE GENOMIC DNA]</scope>
    <source>
        <strain evidence="2 3">DSM 4749</strain>
    </source>
</reference>
<dbReference type="Proteomes" id="UP000532769">
    <property type="component" value="Unassembled WGS sequence"/>
</dbReference>
<organism evidence="2 3">
    <name type="scientific">Saccharococcus thermophilus</name>
    <dbReference type="NCBI Taxonomy" id="29396"/>
    <lineage>
        <taxon>Bacteria</taxon>
        <taxon>Bacillati</taxon>
        <taxon>Bacillota</taxon>
        <taxon>Bacilli</taxon>
        <taxon>Bacillales</taxon>
        <taxon>Anoxybacillaceae</taxon>
        <taxon>Saccharococcus</taxon>
    </lineage>
</organism>
<keyword evidence="3" id="KW-1185">Reference proteome</keyword>
<dbReference type="EMBL" id="JAASRS010000001">
    <property type="protein sequence ID" value="NIK15284.1"/>
    <property type="molecule type" value="Genomic_DNA"/>
</dbReference>
<comment type="caution">
    <text evidence="2">The sequence shown here is derived from an EMBL/GenBank/DDBJ whole genome shotgun (WGS) entry which is preliminary data.</text>
</comment>
<evidence type="ECO:0000256" key="1">
    <source>
        <dbReference type="SAM" id="Phobius"/>
    </source>
</evidence>
<sequence>MIFQQKVQTMSIKEFLNNDKDSIVLKKDEKKLLKKFQMELQKVGIYCKLGFTTVTGALVLTVSDIKYASAATVSGMVHEKITNAFMPLVELIKGLSYPIALIIMSGGALMLMIGNKEKGYSMIQNASIGYILVQMMPLLMKLLVEIAKAM</sequence>
<evidence type="ECO:0000313" key="2">
    <source>
        <dbReference type="EMBL" id="NIK15284.1"/>
    </source>
</evidence>
<feature type="transmembrane region" description="Helical" evidence="1">
    <location>
        <begin position="126"/>
        <end position="144"/>
    </location>
</feature>
<gene>
    <name evidence="2" type="ORF">BDD39_001794</name>
</gene>
<proteinExistence type="predicted"/>
<feature type="transmembrane region" description="Helical" evidence="1">
    <location>
        <begin position="95"/>
        <end position="114"/>
    </location>
</feature>
<name>A0A846MI83_9BACL</name>
<evidence type="ECO:0000313" key="3">
    <source>
        <dbReference type="Proteomes" id="UP000532769"/>
    </source>
</evidence>
<protein>
    <submittedName>
        <fullName evidence="2">Uncharacterized protein</fullName>
    </submittedName>
</protein>
<keyword evidence="1" id="KW-1133">Transmembrane helix</keyword>
<accession>A0A846MI83</accession>
<keyword evidence="1" id="KW-0472">Membrane</keyword>
<dbReference type="AlphaFoldDB" id="A0A846MI83"/>
<keyword evidence="1" id="KW-0812">Transmembrane</keyword>
<dbReference type="RefSeq" id="WP_166910064.1">
    <property type="nucleotide sequence ID" value="NZ_JAASRS010000001.1"/>
</dbReference>